<name>A0A0D0AQ87_9AGAR</name>
<organism evidence="2 3">
    <name type="scientific">Collybiopsis luxurians FD-317 M1</name>
    <dbReference type="NCBI Taxonomy" id="944289"/>
    <lineage>
        <taxon>Eukaryota</taxon>
        <taxon>Fungi</taxon>
        <taxon>Dikarya</taxon>
        <taxon>Basidiomycota</taxon>
        <taxon>Agaricomycotina</taxon>
        <taxon>Agaricomycetes</taxon>
        <taxon>Agaricomycetidae</taxon>
        <taxon>Agaricales</taxon>
        <taxon>Marasmiineae</taxon>
        <taxon>Omphalotaceae</taxon>
        <taxon>Collybiopsis</taxon>
        <taxon>Collybiopsis luxurians</taxon>
    </lineage>
</organism>
<feature type="non-terminal residue" evidence="2">
    <location>
        <position position="501"/>
    </location>
</feature>
<keyword evidence="3" id="KW-1185">Reference proteome</keyword>
<gene>
    <name evidence="2" type="ORF">GYMLUDRAFT_49859</name>
</gene>
<feature type="region of interest" description="Disordered" evidence="1">
    <location>
        <begin position="18"/>
        <end position="159"/>
    </location>
</feature>
<protein>
    <submittedName>
        <fullName evidence="2">Uncharacterized protein</fullName>
    </submittedName>
</protein>
<feature type="compositionally biased region" description="Polar residues" evidence="1">
    <location>
        <begin position="84"/>
        <end position="103"/>
    </location>
</feature>
<evidence type="ECO:0000313" key="2">
    <source>
        <dbReference type="EMBL" id="KIK52455.1"/>
    </source>
</evidence>
<evidence type="ECO:0000313" key="3">
    <source>
        <dbReference type="Proteomes" id="UP000053593"/>
    </source>
</evidence>
<dbReference type="OrthoDB" id="3202607at2759"/>
<dbReference type="HOGENOM" id="CLU_031314_2_1_1"/>
<sequence length="501" mass="56905">SQAFRFDVDLLDLLVSAEEERLEEGYESEDSQDGNEEEGEEDEDDKPAPLDSEFQERLTQLERDIYEGQLTESECEDDTHADMQANSTKRPSFEPQNESTVCSYPSVLDPSNPNPASSPPIVSLDTARTQNRKRKRLNASQKAKKTQYHKEVRRSKRMKVSDVKYDKEIANKRAQEAHVIPLDVDAKLLPVSSTGFQGRRTPSLYKGLSREQVIEGKQYFNWDKTYDAIFCDRVGRGMIHCLSDPRDVEWQEEVHPEVCRVLEKARINGVYGKKKRKHRRGGHVAEAIGYSHGGGQKEPSNTKHSKRNQAIFETLLANKAIQRVSGLANSGFKRFCPAMYEAYRENDEALRAWKPSLRKNFPDSVFAATTFNLGPQTVTPDHVDHGNYPGGCAITSAGSFDDTKGGELVVWDLNLVIRFPPGSTIIILSALLRHSNLPIQPGEKRYSITQYSAGALFRFASNGLKNDKEFLWNATPEQKQGYLRERRTHWDNVLDKFKIYN</sequence>
<feature type="compositionally biased region" description="Basic residues" evidence="1">
    <location>
        <begin position="130"/>
        <end position="158"/>
    </location>
</feature>
<feature type="non-terminal residue" evidence="2">
    <location>
        <position position="1"/>
    </location>
</feature>
<evidence type="ECO:0000256" key="1">
    <source>
        <dbReference type="SAM" id="MobiDB-lite"/>
    </source>
</evidence>
<proteinExistence type="predicted"/>
<feature type="compositionally biased region" description="Basic and acidic residues" evidence="1">
    <location>
        <begin position="54"/>
        <end position="66"/>
    </location>
</feature>
<dbReference type="Proteomes" id="UP000053593">
    <property type="component" value="Unassembled WGS sequence"/>
</dbReference>
<dbReference type="EMBL" id="KN834842">
    <property type="protein sequence ID" value="KIK52455.1"/>
    <property type="molecule type" value="Genomic_DNA"/>
</dbReference>
<accession>A0A0D0AQ87</accession>
<dbReference type="Gene3D" id="3.60.130.30">
    <property type="match status" value="1"/>
</dbReference>
<feature type="compositionally biased region" description="Acidic residues" evidence="1">
    <location>
        <begin position="20"/>
        <end position="45"/>
    </location>
</feature>
<reference evidence="2 3" key="1">
    <citation type="submission" date="2014-04" db="EMBL/GenBank/DDBJ databases">
        <title>Evolutionary Origins and Diversification of the Mycorrhizal Mutualists.</title>
        <authorList>
            <consortium name="DOE Joint Genome Institute"/>
            <consortium name="Mycorrhizal Genomics Consortium"/>
            <person name="Kohler A."/>
            <person name="Kuo A."/>
            <person name="Nagy L.G."/>
            <person name="Floudas D."/>
            <person name="Copeland A."/>
            <person name="Barry K.W."/>
            <person name="Cichocki N."/>
            <person name="Veneault-Fourrey C."/>
            <person name="LaButti K."/>
            <person name="Lindquist E.A."/>
            <person name="Lipzen A."/>
            <person name="Lundell T."/>
            <person name="Morin E."/>
            <person name="Murat C."/>
            <person name="Riley R."/>
            <person name="Ohm R."/>
            <person name="Sun H."/>
            <person name="Tunlid A."/>
            <person name="Henrissat B."/>
            <person name="Grigoriev I.V."/>
            <person name="Hibbett D.S."/>
            <person name="Martin F."/>
        </authorList>
    </citation>
    <scope>NUCLEOTIDE SEQUENCE [LARGE SCALE GENOMIC DNA]</scope>
    <source>
        <strain evidence="2 3">FD-317 M1</strain>
    </source>
</reference>
<dbReference type="AlphaFoldDB" id="A0A0D0AQ87"/>